<dbReference type="EMBL" id="NEXE01000013">
    <property type="protein sequence ID" value="PSN91995.1"/>
    <property type="molecule type" value="Genomic_DNA"/>
</dbReference>
<dbReference type="Gene3D" id="3.10.450.90">
    <property type="entry name" value="ArcTGT, C2 domain"/>
    <property type="match status" value="1"/>
</dbReference>
<name>A0A2R6B040_9ARCH</name>
<dbReference type="Gene3D" id="2.30.130.10">
    <property type="entry name" value="PUA domain"/>
    <property type="match status" value="1"/>
</dbReference>
<evidence type="ECO:0000313" key="3">
    <source>
        <dbReference type="EMBL" id="PSN91995.1"/>
    </source>
</evidence>
<sequence length="161" mass="17725">MPMHSSYDNRILLRKVAYLLDFMYGPPVGSTIVAHPLRISLSSKTKRPKAVYSGDFLVAVRRKDGYFLLERHGLNLLSKVKLSKVVVVDDVAKPFVMGGKDVFSHNITHFIGRHYVGEDTIVTSTSGEVLGCGQLILLPSEVKSFKRGVAVKIRVGLGGNK</sequence>
<dbReference type="InterPro" id="IPR002478">
    <property type="entry name" value="PUA"/>
</dbReference>
<dbReference type="InterPro" id="IPR029402">
    <property type="entry name" value="TGT_C2"/>
</dbReference>
<dbReference type="AlphaFoldDB" id="A0A2R6B040"/>
<evidence type="ECO:0000259" key="2">
    <source>
        <dbReference type="Pfam" id="PF14810"/>
    </source>
</evidence>
<evidence type="ECO:0000259" key="1">
    <source>
        <dbReference type="Pfam" id="PF01472"/>
    </source>
</evidence>
<accession>A0A2R6B040</accession>
<dbReference type="Pfam" id="PF14810">
    <property type="entry name" value="TGT_C2"/>
    <property type="match status" value="1"/>
</dbReference>
<proteinExistence type="predicted"/>
<dbReference type="Pfam" id="PF01472">
    <property type="entry name" value="PUA"/>
    <property type="match status" value="1"/>
</dbReference>
<organism evidence="3 4">
    <name type="scientific">Candidatus Marsarchaeota G2 archaeon OSP_D</name>
    <dbReference type="NCBI Taxonomy" id="1978157"/>
    <lineage>
        <taxon>Archaea</taxon>
        <taxon>Candidatus Marsarchaeota</taxon>
        <taxon>Candidatus Marsarchaeota group 2</taxon>
    </lineage>
</organism>
<dbReference type="Proteomes" id="UP000240322">
    <property type="component" value="Unassembled WGS sequence"/>
</dbReference>
<dbReference type="PROSITE" id="PS50890">
    <property type="entry name" value="PUA"/>
    <property type="match status" value="1"/>
</dbReference>
<dbReference type="InterPro" id="IPR038250">
    <property type="entry name" value="TGT_C2_sf"/>
</dbReference>
<dbReference type="InterPro" id="IPR015947">
    <property type="entry name" value="PUA-like_sf"/>
</dbReference>
<dbReference type="SUPFAM" id="SSF88697">
    <property type="entry name" value="PUA domain-like"/>
    <property type="match status" value="1"/>
</dbReference>
<feature type="domain" description="PUA" evidence="1">
    <location>
        <begin position="85"/>
        <end position="155"/>
    </location>
</feature>
<gene>
    <name evidence="3" type="ORF">B9Q03_02710</name>
</gene>
<dbReference type="InterPro" id="IPR036974">
    <property type="entry name" value="PUA_sf"/>
</dbReference>
<dbReference type="SUPFAM" id="SSF88802">
    <property type="entry name" value="Pre-PUA domain"/>
    <property type="match status" value="1"/>
</dbReference>
<dbReference type="GO" id="GO:0003723">
    <property type="term" value="F:RNA binding"/>
    <property type="evidence" value="ECO:0007669"/>
    <property type="project" value="InterPro"/>
</dbReference>
<comment type="caution">
    <text evidence="3">The sequence shown here is derived from an EMBL/GenBank/DDBJ whole genome shotgun (WGS) entry which is preliminary data.</text>
</comment>
<protein>
    <submittedName>
        <fullName evidence="3">Uncharacterized protein</fullName>
    </submittedName>
</protein>
<feature type="domain" description="tRNA-guanine transglycosylase patch-forming" evidence="2">
    <location>
        <begin position="15"/>
        <end position="78"/>
    </location>
</feature>
<evidence type="ECO:0000313" key="4">
    <source>
        <dbReference type="Proteomes" id="UP000240322"/>
    </source>
</evidence>
<reference evidence="3 4" key="1">
    <citation type="submission" date="2017-04" db="EMBL/GenBank/DDBJ databases">
        <title>Novel microbial lineages endemic to geothermal iron-oxide mats fill important gaps in the evolutionary history of Archaea.</title>
        <authorList>
            <person name="Jay Z.J."/>
            <person name="Beam J.P."/>
            <person name="Dlakic M."/>
            <person name="Rusch D.B."/>
            <person name="Kozubal M.A."/>
            <person name="Inskeep W.P."/>
        </authorList>
    </citation>
    <scope>NUCLEOTIDE SEQUENCE [LARGE SCALE GENOMIC DNA]</scope>
    <source>
        <strain evidence="3">OSP_D</strain>
    </source>
</reference>